<sequence length="218" mass="23883">MAAFIRVWDLPTRLFHWALVACVIALAITGYADNALEWHSRLGYAVLALLLFRIVWGFVGGRWSRFASFLYAPASVVAYLRGRPHPDHLVGHNPLGAASVFAMLLVLLAQVGTGLVSDDDSAFQGPLNRYVSSAKGLAATWYHKRIGQWLLLALVVLHLVAVLFYLVRKKDDLVRPMVLGDKQVHGQAAPSRDDATSRALASVVLAACGGLVWWLVKS</sequence>
<dbReference type="GO" id="GO:0022904">
    <property type="term" value="P:respiratory electron transport chain"/>
    <property type="evidence" value="ECO:0007669"/>
    <property type="project" value="InterPro"/>
</dbReference>
<evidence type="ECO:0000256" key="6">
    <source>
        <dbReference type="SAM" id="Phobius"/>
    </source>
</evidence>
<evidence type="ECO:0000256" key="2">
    <source>
        <dbReference type="ARBA" id="ARBA00022475"/>
    </source>
</evidence>
<feature type="transmembrane region" description="Helical" evidence="6">
    <location>
        <begin position="14"/>
        <end position="32"/>
    </location>
</feature>
<dbReference type="Proteomes" id="UP000617041">
    <property type="component" value="Unassembled WGS sequence"/>
</dbReference>
<name>A0A934UPI1_9BURK</name>
<dbReference type="PANTHER" id="PTHR30485">
    <property type="entry name" value="NI/FE-HYDROGENASE 1 B-TYPE CYTOCHROME SUBUNIT"/>
    <property type="match status" value="1"/>
</dbReference>
<dbReference type="RefSeq" id="WP_200785951.1">
    <property type="nucleotide sequence ID" value="NZ_JAEDAO010000001.1"/>
</dbReference>
<feature type="transmembrane region" description="Helical" evidence="6">
    <location>
        <begin position="41"/>
        <end position="59"/>
    </location>
</feature>
<keyword evidence="9" id="KW-1185">Reference proteome</keyword>
<feature type="transmembrane region" description="Helical" evidence="6">
    <location>
        <begin position="146"/>
        <end position="167"/>
    </location>
</feature>
<keyword evidence="2" id="KW-1003">Cell membrane</keyword>
<evidence type="ECO:0000256" key="4">
    <source>
        <dbReference type="ARBA" id="ARBA00022989"/>
    </source>
</evidence>
<keyword evidence="5 6" id="KW-0472">Membrane</keyword>
<feature type="transmembrane region" description="Helical" evidence="6">
    <location>
        <begin position="199"/>
        <end position="216"/>
    </location>
</feature>
<organism evidence="8 9">
    <name type="scientific">Ramlibacter algicola</name>
    <dbReference type="NCBI Taxonomy" id="2795217"/>
    <lineage>
        <taxon>Bacteria</taxon>
        <taxon>Pseudomonadati</taxon>
        <taxon>Pseudomonadota</taxon>
        <taxon>Betaproteobacteria</taxon>
        <taxon>Burkholderiales</taxon>
        <taxon>Comamonadaceae</taxon>
        <taxon>Ramlibacter</taxon>
    </lineage>
</organism>
<accession>A0A934UPI1</accession>
<protein>
    <submittedName>
        <fullName evidence="8">Cytochrome b/b6 domain-containing protein</fullName>
    </submittedName>
</protein>
<evidence type="ECO:0000313" key="9">
    <source>
        <dbReference type="Proteomes" id="UP000617041"/>
    </source>
</evidence>
<dbReference type="SUPFAM" id="SSF81342">
    <property type="entry name" value="Transmembrane di-heme cytochromes"/>
    <property type="match status" value="1"/>
</dbReference>
<dbReference type="InterPro" id="IPR016174">
    <property type="entry name" value="Di-haem_cyt_TM"/>
</dbReference>
<dbReference type="Pfam" id="PF01292">
    <property type="entry name" value="Ni_hydr_CYTB"/>
    <property type="match status" value="1"/>
</dbReference>
<keyword evidence="4 6" id="KW-1133">Transmembrane helix</keyword>
<dbReference type="Gene3D" id="1.20.950.20">
    <property type="entry name" value="Transmembrane di-heme cytochromes, Chain C"/>
    <property type="match status" value="1"/>
</dbReference>
<keyword evidence="3 6" id="KW-0812">Transmembrane</keyword>
<dbReference type="InterPro" id="IPR051542">
    <property type="entry name" value="Hydrogenase_cytochrome"/>
</dbReference>
<feature type="domain" description="Cytochrome b561 bacterial/Ni-hydrogenase" evidence="7">
    <location>
        <begin position="7"/>
        <end position="179"/>
    </location>
</feature>
<dbReference type="EMBL" id="JAEDAO010000001">
    <property type="protein sequence ID" value="MBK0391105.1"/>
    <property type="molecule type" value="Genomic_DNA"/>
</dbReference>
<gene>
    <name evidence="8" type="ORF">I8E28_00750</name>
</gene>
<feature type="transmembrane region" description="Helical" evidence="6">
    <location>
        <begin position="94"/>
        <end position="116"/>
    </location>
</feature>
<reference evidence="8" key="1">
    <citation type="submission" date="2020-12" db="EMBL/GenBank/DDBJ databases">
        <title>Ramlibacter sp. nov., isolated from a freshwater alga, Cryptomonas.</title>
        <authorList>
            <person name="Kim H.M."/>
            <person name="Jeon C.O."/>
        </authorList>
    </citation>
    <scope>NUCLEOTIDE SEQUENCE</scope>
    <source>
        <strain evidence="8">CrO1</strain>
    </source>
</reference>
<comment type="subcellular location">
    <subcellularLocation>
        <location evidence="1">Cell membrane</location>
        <topology evidence="1">Multi-pass membrane protein</topology>
    </subcellularLocation>
</comment>
<evidence type="ECO:0000259" key="7">
    <source>
        <dbReference type="Pfam" id="PF01292"/>
    </source>
</evidence>
<dbReference type="InterPro" id="IPR011577">
    <property type="entry name" value="Cyt_b561_bac/Ni-Hgenase"/>
</dbReference>
<dbReference type="GO" id="GO:0009055">
    <property type="term" value="F:electron transfer activity"/>
    <property type="evidence" value="ECO:0007669"/>
    <property type="project" value="InterPro"/>
</dbReference>
<dbReference type="GO" id="GO:0005886">
    <property type="term" value="C:plasma membrane"/>
    <property type="evidence" value="ECO:0007669"/>
    <property type="project" value="UniProtKB-SubCell"/>
</dbReference>
<evidence type="ECO:0000256" key="3">
    <source>
        <dbReference type="ARBA" id="ARBA00022692"/>
    </source>
</evidence>
<dbReference type="AlphaFoldDB" id="A0A934UPI1"/>
<proteinExistence type="predicted"/>
<evidence type="ECO:0000256" key="1">
    <source>
        <dbReference type="ARBA" id="ARBA00004651"/>
    </source>
</evidence>
<dbReference type="PANTHER" id="PTHR30485:SF2">
    <property type="entry name" value="BLL0597 PROTEIN"/>
    <property type="match status" value="1"/>
</dbReference>
<comment type="caution">
    <text evidence="8">The sequence shown here is derived from an EMBL/GenBank/DDBJ whole genome shotgun (WGS) entry which is preliminary data.</text>
</comment>
<dbReference type="GO" id="GO:0020037">
    <property type="term" value="F:heme binding"/>
    <property type="evidence" value="ECO:0007669"/>
    <property type="project" value="TreeGrafter"/>
</dbReference>
<evidence type="ECO:0000313" key="8">
    <source>
        <dbReference type="EMBL" id="MBK0391105.1"/>
    </source>
</evidence>
<evidence type="ECO:0000256" key="5">
    <source>
        <dbReference type="ARBA" id="ARBA00023136"/>
    </source>
</evidence>